<feature type="transmembrane region" description="Helical" evidence="1">
    <location>
        <begin position="7"/>
        <end position="28"/>
    </location>
</feature>
<dbReference type="PROSITE" id="PS50146">
    <property type="entry name" value="DAGK"/>
    <property type="match status" value="1"/>
</dbReference>
<evidence type="ECO:0000313" key="5">
    <source>
        <dbReference type="EMBL" id="RUO74485.1"/>
    </source>
</evidence>
<dbReference type="GO" id="GO:0016301">
    <property type="term" value="F:kinase activity"/>
    <property type="evidence" value="ECO:0007669"/>
    <property type="project" value="InterPro"/>
</dbReference>
<gene>
    <name evidence="5" type="ORF">CWI80_03860</name>
</gene>
<reference evidence="6" key="1">
    <citation type="journal article" date="2018" name="Front. Microbiol.">
        <title>Genome-Based Analysis Reveals the Taxonomy and Diversity of the Family Idiomarinaceae.</title>
        <authorList>
            <person name="Liu Y."/>
            <person name="Lai Q."/>
            <person name="Shao Z."/>
        </authorList>
    </citation>
    <scope>NUCLEOTIDE SEQUENCE [LARGE SCALE GENOMIC DNA]</scope>
    <source>
        <strain evidence="6">c121</strain>
    </source>
</reference>
<dbReference type="FunFam" id="3.90.190.10:FF:000157">
    <property type="entry name" value="Protein-tyrosine phosphatase"/>
    <property type="match status" value="1"/>
</dbReference>
<keyword evidence="1" id="KW-0472">Membrane</keyword>
<sequence>MHARHIPLYYLVGALLTLFAAILAPSWWVKAPLLWTFAALTMVSAAYWLDMAGLFRKRQGGSIPWYIRWLLVPFLLGVSFYNWLARQRDNLPAWHQVADGLYVGRRLFASDIEALREQGISAILDVTAEFDALDWSSTDADIAYLNIPVLDHKAPSDRQIHEAMQWLQHQRRDGRKVLVHCALGRGRSVFMVAAYLLLRTPKRSVDEVMALIQNARNVARLNSLQRRQLEQFAQQHPMLLAKTIWLIANPVAGGGKWRDEEPAIRDYLAPYFELCVHETSPEVSATTLAQKALDEGAELVVAIGGDGTLAEVAGVLRGTEATMALIPLGTANAISQTLWGMSAKVNPIQLACETIIEGVQHEVDVGVVNGTAMLQCMAVGFQQQMIERADRAAKNRLGQLAYLRGLWQACSDNERLELEVAIDDGSFEQWQTNSLIVANAAPLTTLLAQGRGNPMMDDGKLDMTWIKPQASGEQHVFSLIELMYSGLTEESLDLNVGHQHVQSVRLRRTDNTTFGYVVDGETYRADEVKVSIDAGALKLLIPARVEY</sequence>
<comment type="caution">
    <text evidence="5">The sequence shown here is derived from an EMBL/GenBank/DDBJ whole genome shotgun (WGS) entry which is preliminary data.</text>
</comment>
<dbReference type="SMART" id="SM00046">
    <property type="entry name" value="DAGKc"/>
    <property type="match status" value="1"/>
</dbReference>
<dbReference type="PANTHER" id="PTHR47216">
    <property type="match status" value="1"/>
</dbReference>
<dbReference type="EMBL" id="PIQE01000001">
    <property type="protein sequence ID" value="RUO74485.1"/>
    <property type="molecule type" value="Genomic_DNA"/>
</dbReference>
<dbReference type="STRING" id="1122124.GCA_000423165_00626"/>
<evidence type="ECO:0000259" key="3">
    <source>
        <dbReference type="PROSITE" id="PS50056"/>
    </source>
</evidence>
<evidence type="ECO:0000256" key="1">
    <source>
        <dbReference type="SAM" id="Phobius"/>
    </source>
</evidence>
<dbReference type="InterPro" id="IPR000387">
    <property type="entry name" value="Tyr_Pase_dom"/>
</dbReference>
<dbReference type="PANTHER" id="PTHR47216:SF4">
    <property type="entry name" value="OS01G0859400 PROTEIN"/>
    <property type="match status" value="1"/>
</dbReference>
<dbReference type="RefSeq" id="WP_026861666.1">
    <property type="nucleotide sequence ID" value="NZ_PIQE01000001.1"/>
</dbReference>
<dbReference type="InterPro" id="IPR003595">
    <property type="entry name" value="Tyr_Pase_cat"/>
</dbReference>
<protein>
    <recommendedName>
        <fullName evidence="7">Diacylglycerol kinase</fullName>
    </recommendedName>
</protein>
<dbReference type="Gene3D" id="3.90.190.10">
    <property type="entry name" value="Protein tyrosine phosphatase superfamily"/>
    <property type="match status" value="1"/>
</dbReference>
<evidence type="ECO:0000259" key="2">
    <source>
        <dbReference type="PROSITE" id="PS50054"/>
    </source>
</evidence>
<feature type="transmembrane region" description="Helical" evidence="1">
    <location>
        <begin position="34"/>
        <end position="54"/>
    </location>
</feature>
<dbReference type="InterPro" id="IPR029021">
    <property type="entry name" value="Prot-tyrosine_phosphatase-like"/>
</dbReference>
<dbReference type="InterPro" id="IPR016064">
    <property type="entry name" value="NAD/diacylglycerol_kinase_sf"/>
</dbReference>
<dbReference type="Proteomes" id="UP000287022">
    <property type="component" value="Unassembled WGS sequence"/>
</dbReference>
<accession>A0A432Z982</accession>
<dbReference type="InterPro" id="IPR000340">
    <property type="entry name" value="Dual-sp_phosphatase_cat-dom"/>
</dbReference>
<organism evidence="5 6">
    <name type="scientific">Pseudidiomarina sediminum</name>
    <dbReference type="NCBI Taxonomy" id="431675"/>
    <lineage>
        <taxon>Bacteria</taxon>
        <taxon>Pseudomonadati</taxon>
        <taxon>Pseudomonadota</taxon>
        <taxon>Gammaproteobacteria</taxon>
        <taxon>Alteromonadales</taxon>
        <taxon>Idiomarinaceae</taxon>
        <taxon>Pseudidiomarina</taxon>
    </lineage>
</organism>
<dbReference type="SMART" id="SM00195">
    <property type="entry name" value="DSPc"/>
    <property type="match status" value="1"/>
</dbReference>
<dbReference type="Pfam" id="PF00781">
    <property type="entry name" value="DAGK_cat"/>
    <property type="match status" value="1"/>
</dbReference>
<feature type="transmembrane region" description="Helical" evidence="1">
    <location>
        <begin position="66"/>
        <end position="84"/>
    </location>
</feature>
<keyword evidence="1" id="KW-1133">Transmembrane helix</keyword>
<proteinExistence type="predicted"/>
<dbReference type="Gene3D" id="2.60.200.40">
    <property type="match status" value="1"/>
</dbReference>
<name>A0A432Z982_9GAMM</name>
<dbReference type="Gene3D" id="3.40.50.10330">
    <property type="entry name" value="Probable inorganic polyphosphate/atp-NAD kinase, domain 1"/>
    <property type="match status" value="1"/>
</dbReference>
<dbReference type="PROSITE" id="PS50054">
    <property type="entry name" value="TYR_PHOSPHATASE_DUAL"/>
    <property type="match status" value="1"/>
</dbReference>
<dbReference type="SUPFAM" id="SSF111331">
    <property type="entry name" value="NAD kinase/diacylglycerol kinase-like"/>
    <property type="match status" value="1"/>
</dbReference>
<dbReference type="SUPFAM" id="SSF52799">
    <property type="entry name" value="(Phosphotyrosine protein) phosphatases II"/>
    <property type="match status" value="1"/>
</dbReference>
<dbReference type="InterPro" id="IPR001206">
    <property type="entry name" value="Diacylglycerol_kinase_cat_dom"/>
</dbReference>
<feature type="domain" description="Tyrosine-protein phosphatase" evidence="2">
    <location>
        <begin position="91"/>
        <end position="238"/>
    </location>
</feature>
<evidence type="ECO:0000313" key="6">
    <source>
        <dbReference type="Proteomes" id="UP000287022"/>
    </source>
</evidence>
<dbReference type="InterPro" id="IPR017438">
    <property type="entry name" value="ATP-NAD_kinase_N"/>
</dbReference>
<dbReference type="Pfam" id="PF00782">
    <property type="entry name" value="DSPc"/>
    <property type="match status" value="1"/>
</dbReference>
<feature type="domain" description="Tyrosine specific protein phosphatases" evidence="3">
    <location>
        <begin position="158"/>
        <end position="227"/>
    </location>
</feature>
<evidence type="ECO:0008006" key="7">
    <source>
        <dbReference type="Google" id="ProtNLM"/>
    </source>
</evidence>
<dbReference type="NCBIfam" id="NF009025">
    <property type="entry name" value="PRK12361.1"/>
    <property type="match status" value="1"/>
</dbReference>
<evidence type="ECO:0000259" key="4">
    <source>
        <dbReference type="PROSITE" id="PS50146"/>
    </source>
</evidence>
<keyword evidence="1" id="KW-0812">Transmembrane</keyword>
<keyword evidence="6" id="KW-1185">Reference proteome</keyword>
<dbReference type="AlphaFoldDB" id="A0A432Z982"/>
<dbReference type="PROSITE" id="PS50056">
    <property type="entry name" value="TYR_PHOSPHATASE_2"/>
    <property type="match status" value="1"/>
</dbReference>
<feature type="domain" description="DAGKc" evidence="4">
    <location>
        <begin position="239"/>
        <end position="372"/>
    </location>
</feature>
<dbReference type="InterPro" id="IPR020422">
    <property type="entry name" value="TYR_PHOSPHATASE_DUAL_dom"/>
</dbReference>
<dbReference type="SMART" id="SM00404">
    <property type="entry name" value="PTPc_motif"/>
    <property type="match status" value="1"/>
</dbReference>